<sequence length="71" mass="8123">MPQTTKTLTGQLRELEEQGIVIRKVFPEVPPKVEYSLSEIGTTLNPVLSQLCYWGKTYHAYPFAVITYNFS</sequence>
<keyword evidence="2" id="KW-1185">Reference proteome</keyword>
<dbReference type="Proteomes" id="UP000307720">
    <property type="component" value="Unassembled WGS sequence"/>
</dbReference>
<dbReference type="EMBL" id="SRZB01000014">
    <property type="protein sequence ID" value="TGX98756.1"/>
    <property type="molecule type" value="Genomic_DNA"/>
</dbReference>
<organism evidence="1 2">
    <name type="scientific">Hominisplanchenecus murintestinalis</name>
    <dbReference type="NCBI Taxonomy" id="2941517"/>
    <lineage>
        <taxon>Bacteria</taxon>
        <taxon>Bacillati</taxon>
        <taxon>Bacillota</taxon>
        <taxon>Clostridia</taxon>
        <taxon>Lachnospirales</taxon>
        <taxon>Lachnospiraceae</taxon>
        <taxon>Hominisplanchenecus</taxon>
    </lineage>
</organism>
<name>A0AC61QZW1_9FIRM</name>
<evidence type="ECO:0000313" key="2">
    <source>
        <dbReference type="Proteomes" id="UP000307720"/>
    </source>
</evidence>
<gene>
    <name evidence="1" type="ORF">E5357_08025</name>
</gene>
<comment type="caution">
    <text evidence="1">The sequence shown here is derived from an EMBL/GenBank/DDBJ whole genome shotgun (WGS) entry which is preliminary data.</text>
</comment>
<evidence type="ECO:0000313" key="1">
    <source>
        <dbReference type="EMBL" id="TGX98756.1"/>
    </source>
</evidence>
<proteinExistence type="predicted"/>
<reference evidence="1" key="1">
    <citation type="submission" date="2019-04" db="EMBL/GenBank/DDBJ databases">
        <title>Microbes associate with the intestines of laboratory mice.</title>
        <authorList>
            <person name="Navarre W."/>
            <person name="Wong E."/>
            <person name="Huang K."/>
            <person name="Tropini C."/>
            <person name="Ng K."/>
            <person name="Yu B."/>
        </authorList>
    </citation>
    <scope>NUCLEOTIDE SEQUENCE</scope>
    <source>
        <strain evidence="1">NM72_1-8</strain>
    </source>
</reference>
<protein>
    <submittedName>
        <fullName evidence="1">Transcriptional regulator</fullName>
    </submittedName>
</protein>
<accession>A0AC61QZW1</accession>